<comment type="caution">
    <text evidence="2">The sequence shown here is derived from an EMBL/GenBank/DDBJ whole genome shotgun (WGS) entry which is preliminary data.</text>
</comment>
<name>A0AAV0I270_9ROSI</name>
<dbReference type="EMBL" id="CAMGYJ010000003">
    <property type="protein sequence ID" value="CAI0391264.1"/>
    <property type="molecule type" value="Genomic_DNA"/>
</dbReference>
<organism evidence="2 3">
    <name type="scientific">Linum tenue</name>
    <dbReference type="NCBI Taxonomy" id="586396"/>
    <lineage>
        <taxon>Eukaryota</taxon>
        <taxon>Viridiplantae</taxon>
        <taxon>Streptophyta</taxon>
        <taxon>Embryophyta</taxon>
        <taxon>Tracheophyta</taxon>
        <taxon>Spermatophyta</taxon>
        <taxon>Magnoliopsida</taxon>
        <taxon>eudicotyledons</taxon>
        <taxon>Gunneridae</taxon>
        <taxon>Pentapetalae</taxon>
        <taxon>rosids</taxon>
        <taxon>fabids</taxon>
        <taxon>Malpighiales</taxon>
        <taxon>Linaceae</taxon>
        <taxon>Linum</taxon>
    </lineage>
</organism>
<proteinExistence type="predicted"/>
<dbReference type="AlphaFoldDB" id="A0AAV0I270"/>
<protein>
    <submittedName>
        <fullName evidence="2">Uncharacterized protein</fullName>
    </submittedName>
</protein>
<accession>A0AAV0I270</accession>
<feature type="region of interest" description="Disordered" evidence="1">
    <location>
        <begin position="38"/>
        <end position="67"/>
    </location>
</feature>
<evidence type="ECO:0000313" key="3">
    <source>
        <dbReference type="Proteomes" id="UP001154282"/>
    </source>
</evidence>
<gene>
    <name evidence="2" type="ORF">LITE_LOCUS7092</name>
</gene>
<dbReference type="Proteomes" id="UP001154282">
    <property type="component" value="Unassembled WGS sequence"/>
</dbReference>
<evidence type="ECO:0000256" key="1">
    <source>
        <dbReference type="SAM" id="MobiDB-lite"/>
    </source>
</evidence>
<feature type="compositionally biased region" description="Low complexity" evidence="1">
    <location>
        <begin position="41"/>
        <end position="64"/>
    </location>
</feature>
<reference evidence="2" key="1">
    <citation type="submission" date="2022-08" db="EMBL/GenBank/DDBJ databases">
        <authorList>
            <person name="Gutierrez-Valencia J."/>
        </authorList>
    </citation>
    <scope>NUCLEOTIDE SEQUENCE</scope>
</reference>
<evidence type="ECO:0000313" key="2">
    <source>
        <dbReference type="EMBL" id="CAI0391264.1"/>
    </source>
</evidence>
<sequence>MSRRYPRWWHSEKTEIFSAVMAVTATNRELASRCSGFLAASSPSSSTSIRPVESPSPKSSSIPGSEKKEEILIRGSTSPSLVCCMLLLGFVSRFGAGFRLCCSLIVRLL</sequence>
<keyword evidence="3" id="KW-1185">Reference proteome</keyword>